<evidence type="ECO:0000313" key="2">
    <source>
        <dbReference type="EMBL" id="SFP42414.1"/>
    </source>
</evidence>
<evidence type="ECO:0000256" key="1">
    <source>
        <dbReference type="SAM" id="Coils"/>
    </source>
</evidence>
<organism evidence="2 3">
    <name type="scientific">Ruminobacter amylophilus</name>
    <dbReference type="NCBI Taxonomy" id="867"/>
    <lineage>
        <taxon>Bacteria</taxon>
        <taxon>Pseudomonadati</taxon>
        <taxon>Pseudomonadota</taxon>
        <taxon>Gammaproteobacteria</taxon>
        <taxon>Aeromonadales</taxon>
        <taxon>Succinivibrionaceae</taxon>
        <taxon>Ruminobacter</taxon>
    </lineage>
</organism>
<reference evidence="2 3" key="1">
    <citation type="submission" date="2016-10" db="EMBL/GenBank/DDBJ databases">
        <authorList>
            <person name="Varghese N."/>
            <person name="Submissions S."/>
        </authorList>
    </citation>
    <scope>NUCLEOTIDE SEQUENCE [LARGE SCALE GENOMIC DNA]</scope>
    <source>
        <strain evidence="2 3">DSM 1361</strain>
    </source>
</reference>
<accession>A0A662ZJ00</accession>
<dbReference type="OrthoDB" id="5917215at2"/>
<dbReference type="PROSITE" id="PS51257">
    <property type="entry name" value="PROKAR_LIPOPROTEIN"/>
    <property type="match status" value="1"/>
</dbReference>
<keyword evidence="3" id="KW-1185">Reference proteome</keyword>
<dbReference type="EMBL" id="FOXF01000022">
    <property type="protein sequence ID" value="SFP42414.1"/>
    <property type="molecule type" value="Genomic_DNA"/>
</dbReference>
<evidence type="ECO:0008006" key="4">
    <source>
        <dbReference type="Google" id="ProtNLM"/>
    </source>
</evidence>
<gene>
    <name evidence="2" type="ORF">SAMN02910344_01351</name>
</gene>
<dbReference type="Proteomes" id="UP000243745">
    <property type="component" value="Unassembled WGS sequence"/>
</dbReference>
<feature type="coiled-coil region" evidence="1">
    <location>
        <begin position="207"/>
        <end position="271"/>
    </location>
</feature>
<proteinExistence type="predicted"/>
<name>A0A662ZJ00_9GAMM</name>
<dbReference type="AlphaFoldDB" id="A0A662ZJ00"/>
<sequence>MNFLKPELLTLPAVSVLILSAVSGCAVMSEDECRTADWHEQGYADGTNGKSSSLFEEYVSACQQYVFVDRSAYFRGRRDGAEVFCNPSRAYDMGLSGEELTDICNGTRNEHLFREKYERGYAVYDMDRQIREIDDALNEIDGYLRSGDFRGRIYDELSSDYRYLEQLRYSAESDYNRLRNSEGRSAHVRNYRSEMEKMPYYRSYTGARTVKENLQRANEELDRIRYDIDSVSRKMDRTESQSEFQKYKRERDCLRDEERKLRREIDRYLDSSNPEYYRSFSSDRHRCHR</sequence>
<protein>
    <recommendedName>
        <fullName evidence="4">DUF2799 domain-containing protein</fullName>
    </recommendedName>
</protein>
<evidence type="ECO:0000313" key="3">
    <source>
        <dbReference type="Proteomes" id="UP000243745"/>
    </source>
</evidence>
<dbReference type="RefSeq" id="WP_093142225.1">
    <property type="nucleotide sequence ID" value="NZ_FOXF01000022.1"/>
</dbReference>
<keyword evidence="1" id="KW-0175">Coiled coil</keyword>
<dbReference type="Pfam" id="PF10973">
    <property type="entry name" value="DUF2799"/>
    <property type="match status" value="1"/>
</dbReference>
<dbReference type="InterPro" id="IPR021242">
    <property type="entry name" value="DUF2799"/>
</dbReference>